<name>A0ABR7Q7W6_9FLAO</name>
<evidence type="ECO:0000313" key="2">
    <source>
        <dbReference type="Proteomes" id="UP000619238"/>
    </source>
</evidence>
<keyword evidence="2" id="KW-1185">Reference proteome</keyword>
<sequence>MSNSKTSVTTFGEGYVIKPGEKQNYSAASEDGVWYSFNVSKAFSTVDKKQAVLTIINGWASGPGTSNGPWCSVENTSADPVKYNLLILSVKS</sequence>
<proteinExistence type="predicted"/>
<protein>
    <submittedName>
        <fullName evidence="1">Uncharacterized protein</fullName>
    </submittedName>
</protein>
<gene>
    <name evidence="1" type="ORF">H2O64_08235</name>
</gene>
<comment type="caution">
    <text evidence="1">The sequence shown here is derived from an EMBL/GenBank/DDBJ whole genome shotgun (WGS) entry which is preliminary data.</text>
</comment>
<dbReference type="RefSeq" id="WP_187561711.1">
    <property type="nucleotide sequence ID" value="NZ_JACGWS010000004.1"/>
</dbReference>
<reference evidence="1 2" key="1">
    <citation type="submission" date="2020-07" db="EMBL/GenBank/DDBJ databases">
        <title>Description of Kordia aestuariivivens sp. nov., isolated from a tidal flat.</title>
        <authorList>
            <person name="Park S."/>
            <person name="Yoon J.-H."/>
        </authorList>
    </citation>
    <scope>NUCLEOTIDE SEQUENCE [LARGE SCALE GENOMIC DNA]</scope>
    <source>
        <strain evidence="1 2">YSTF-M3</strain>
    </source>
</reference>
<dbReference type="EMBL" id="JACGWS010000004">
    <property type="protein sequence ID" value="MBC8754660.1"/>
    <property type="molecule type" value="Genomic_DNA"/>
</dbReference>
<dbReference type="Proteomes" id="UP000619238">
    <property type="component" value="Unassembled WGS sequence"/>
</dbReference>
<organism evidence="1 2">
    <name type="scientific">Kordia aestuariivivens</name>
    <dbReference type="NCBI Taxonomy" id="2759037"/>
    <lineage>
        <taxon>Bacteria</taxon>
        <taxon>Pseudomonadati</taxon>
        <taxon>Bacteroidota</taxon>
        <taxon>Flavobacteriia</taxon>
        <taxon>Flavobacteriales</taxon>
        <taxon>Flavobacteriaceae</taxon>
        <taxon>Kordia</taxon>
    </lineage>
</organism>
<accession>A0ABR7Q7W6</accession>
<evidence type="ECO:0000313" key="1">
    <source>
        <dbReference type="EMBL" id="MBC8754660.1"/>
    </source>
</evidence>